<feature type="transmembrane region" description="Helical" evidence="6">
    <location>
        <begin position="79"/>
        <end position="98"/>
    </location>
</feature>
<keyword evidence="3 6" id="KW-0812">Transmembrane</keyword>
<dbReference type="Gene3D" id="1.10.3730.20">
    <property type="match status" value="1"/>
</dbReference>
<evidence type="ECO:0000256" key="5">
    <source>
        <dbReference type="ARBA" id="ARBA00023136"/>
    </source>
</evidence>
<evidence type="ECO:0000256" key="4">
    <source>
        <dbReference type="ARBA" id="ARBA00022989"/>
    </source>
</evidence>
<protein>
    <submittedName>
        <fullName evidence="7">EamA family transporter</fullName>
    </submittedName>
</protein>
<organism evidence="7 8">
    <name type="scientific">Rhodanobacter lycopersici</name>
    <dbReference type="NCBI Taxonomy" id="3162487"/>
    <lineage>
        <taxon>Bacteria</taxon>
        <taxon>Pseudomonadati</taxon>
        <taxon>Pseudomonadota</taxon>
        <taxon>Gammaproteobacteria</taxon>
        <taxon>Lysobacterales</taxon>
        <taxon>Rhodanobacteraceae</taxon>
        <taxon>Rhodanobacter</taxon>
    </lineage>
</organism>
<evidence type="ECO:0000313" key="8">
    <source>
        <dbReference type="Proteomes" id="UP001556220"/>
    </source>
</evidence>
<sequence>MPTGSISPLVALLWVLNVVLDTGGQLAFKAAAGDPAAGDGLARWLYMARRPWIWLGIASYVIEFLIWIAFLSLLPLSEAILLGSINIVAIMVAGRFLFGEKLTRLRVAGILLVALGVVIVGVGG</sequence>
<feature type="transmembrane region" description="Helical" evidence="6">
    <location>
        <begin position="105"/>
        <end position="123"/>
    </location>
</feature>
<evidence type="ECO:0000256" key="3">
    <source>
        <dbReference type="ARBA" id="ARBA00022692"/>
    </source>
</evidence>
<feature type="transmembrane region" description="Helical" evidence="6">
    <location>
        <begin position="52"/>
        <end position="73"/>
    </location>
</feature>
<dbReference type="PANTHER" id="PTHR30561:SF9">
    <property type="entry name" value="4-AMINO-4-DEOXY-L-ARABINOSE-PHOSPHOUNDECAPRENOL FLIPPASE SUBUNIT ARNF-RELATED"/>
    <property type="match status" value="1"/>
</dbReference>
<reference evidence="7 8" key="1">
    <citation type="submission" date="2024-06" db="EMBL/GenBank/DDBJ databases">
        <authorList>
            <person name="Woo H."/>
        </authorList>
    </citation>
    <scope>NUCLEOTIDE SEQUENCE [LARGE SCALE GENOMIC DNA]</scope>
    <source>
        <strain evidence="7 8">Si-c</strain>
    </source>
</reference>
<name>A0ABV3QH30_9GAMM</name>
<dbReference type="PANTHER" id="PTHR30561">
    <property type="entry name" value="SMR FAMILY PROTON-DEPENDENT DRUG EFFLUX TRANSPORTER SUGE"/>
    <property type="match status" value="1"/>
</dbReference>
<comment type="caution">
    <text evidence="7">The sequence shown here is derived from an EMBL/GenBank/DDBJ whole genome shotgun (WGS) entry which is preliminary data.</text>
</comment>
<gene>
    <name evidence="7" type="ORF">ABQJ54_15435</name>
</gene>
<comment type="subcellular location">
    <subcellularLocation>
        <location evidence="1">Cell membrane</location>
        <topology evidence="1">Multi-pass membrane protein</topology>
    </subcellularLocation>
</comment>
<evidence type="ECO:0000256" key="2">
    <source>
        <dbReference type="ARBA" id="ARBA00022475"/>
    </source>
</evidence>
<evidence type="ECO:0000313" key="7">
    <source>
        <dbReference type="EMBL" id="MEW9573149.1"/>
    </source>
</evidence>
<dbReference type="SUPFAM" id="SSF103481">
    <property type="entry name" value="Multidrug resistance efflux transporter EmrE"/>
    <property type="match status" value="1"/>
</dbReference>
<dbReference type="InterPro" id="IPR037185">
    <property type="entry name" value="EmrE-like"/>
</dbReference>
<accession>A0ABV3QH30</accession>
<dbReference type="RefSeq" id="WP_367855203.1">
    <property type="nucleotide sequence ID" value="NZ_JBFOHK010000004.1"/>
</dbReference>
<keyword evidence="5 6" id="KW-0472">Membrane</keyword>
<dbReference type="Proteomes" id="UP001556220">
    <property type="component" value="Unassembled WGS sequence"/>
</dbReference>
<dbReference type="EMBL" id="JBFOHK010000004">
    <property type="protein sequence ID" value="MEW9573149.1"/>
    <property type="molecule type" value="Genomic_DNA"/>
</dbReference>
<keyword evidence="8" id="KW-1185">Reference proteome</keyword>
<keyword evidence="2" id="KW-1003">Cell membrane</keyword>
<proteinExistence type="predicted"/>
<dbReference type="InterPro" id="IPR000390">
    <property type="entry name" value="Small_drug/metabolite_transptr"/>
</dbReference>
<evidence type="ECO:0000256" key="6">
    <source>
        <dbReference type="SAM" id="Phobius"/>
    </source>
</evidence>
<evidence type="ECO:0000256" key="1">
    <source>
        <dbReference type="ARBA" id="ARBA00004651"/>
    </source>
</evidence>
<keyword evidence="4 6" id="KW-1133">Transmembrane helix</keyword>